<proteinExistence type="predicted"/>
<gene>
    <name evidence="1" type="ORF">FIBSPDRAFT_919371</name>
</gene>
<name>A0A166KY15_9AGAM</name>
<organism evidence="1 2">
    <name type="scientific">Athelia psychrophila</name>
    <dbReference type="NCBI Taxonomy" id="1759441"/>
    <lineage>
        <taxon>Eukaryota</taxon>
        <taxon>Fungi</taxon>
        <taxon>Dikarya</taxon>
        <taxon>Basidiomycota</taxon>
        <taxon>Agaricomycotina</taxon>
        <taxon>Agaricomycetes</taxon>
        <taxon>Agaricomycetidae</taxon>
        <taxon>Atheliales</taxon>
        <taxon>Atheliaceae</taxon>
        <taxon>Athelia</taxon>
    </lineage>
</organism>
<dbReference type="EMBL" id="KV417540">
    <property type="protein sequence ID" value="KZP22370.1"/>
    <property type="molecule type" value="Genomic_DNA"/>
</dbReference>
<accession>A0A166KY15</accession>
<reference evidence="1 2" key="1">
    <citation type="journal article" date="2016" name="Mol. Biol. Evol.">
        <title>Comparative Genomics of Early-Diverging Mushroom-Forming Fungi Provides Insights into the Origins of Lignocellulose Decay Capabilities.</title>
        <authorList>
            <person name="Nagy L.G."/>
            <person name="Riley R."/>
            <person name="Tritt A."/>
            <person name="Adam C."/>
            <person name="Daum C."/>
            <person name="Floudas D."/>
            <person name="Sun H."/>
            <person name="Yadav J.S."/>
            <person name="Pangilinan J."/>
            <person name="Larsson K.H."/>
            <person name="Matsuura K."/>
            <person name="Barry K."/>
            <person name="Labutti K."/>
            <person name="Kuo R."/>
            <person name="Ohm R.A."/>
            <person name="Bhattacharya S.S."/>
            <person name="Shirouzu T."/>
            <person name="Yoshinaga Y."/>
            <person name="Martin F.M."/>
            <person name="Grigoriev I.V."/>
            <person name="Hibbett D.S."/>
        </authorList>
    </citation>
    <scope>NUCLEOTIDE SEQUENCE [LARGE SCALE GENOMIC DNA]</scope>
    <source>
        <strain evidence="1 2">CBS 109695</strain>
    </source>
</reference>
<evidence type="ECO:0000313" key="1">
    <source>
        <dbReference type="EMBL" id="KZP22370.1"/>
    </source>
</evidence>
<dbReference type="Proteomes" id="UP000076532">
    <property type="component" value="Unassembled WGS sequence"/>
</dbReference>
<sequence length="262" mass="29712">MANLSRTAKSGNDWTRNDLKAYNIEIVNQSIPTFFGMPQLPELPENLRSFADTQDRTEAADDATHKLLHYLDLAHNPKMGQELAVDTFAERLLQTLGYDSWRRLILTRQELPFFICGEKRGAEADICICDENDILLLVQADKCLENPDDPQAQLIAEAIAAFQRNNLTRNRDLHLPELDKMTIPGITLVGTTPIFYHIKITAALNEAVMRGTFPPFITEVYRHVPQLPRRNSEGMKPADNRAKISRYFLAFRGYIVGLAAQD</sequence>
<evidence type="ECO:0000313" key="2">
    <source>
        <dbReference type="Proteomes" id="UP000076532"/>
    </source>
</evidence>
<dbReference type="AlphaFoldDB" id="A0A166KY15"/>
<protein>
    <submittedName>
        <fullName evidence="1">Uncharacterized protein</fullName>
    </submittedName>
</protein>
<keyword evidence="2" id="KW-1185">Reference proteome</keyword>
<dbReference type="OrthoDB" id="3253976at2759"/>